<dbReference type="PANTHER" id="PTHR43682:SF1">
    <property type="entry name" value="LACTATE UTILIZATION PROTEIN C"/>
    <property type="match status" value="1"/>
</dbReference>
<evidence type="ECO:0000313" key="4">
    <source>
        <dbReference type="Proteomes" id="UP000253606"/>
    </source>
</evidence>
<dbReference type="PANTHER" id="PTHR43682">
    <property type="entry name" value="LACTATE UTILIZATION PROTEIN C"/>
    <property type="match status" value="1"/>
</dbReference>
<dbReference type="InterPro" id="IPR037171">
    <property type="entry name" value="NagB/RpiA_transferase-like"/>
</dbReference>
<evidence type="ECO:0000259" key="2">
    <source>
        <dbReference type="Pfam" id="PF02589"/>
    </source>
</evidence>
<protein>
    <recommendedName>
        <fullName evidence="2">LUD domain-containing protein</fullName>
    </recommendedName>
</protein>
<dbReference type="OrthoDB" id="9794157at2"/>
<sequence>MSETSASRQAILSRIRGPHAPADARSGGQEYDRIPRAYLRSGSLAPEERLQIFEERLIEYGARVFQVNETALSAVIGAAIRERGASRIVIPSGTPSDWLPASVSFTEGDTLSNRELDSFDGVVTGCTVAIALTGTIVLQNAAAQGPRKLSLIPDYHLCVVFEEQIVETVSEAFDRLASTSTLPTTFISGPSATADIEMTRIKGVHGPRFLDVLIVAKPEQ</sequence>
<keyword evidence="4" id="KW-1185">Reference proteome</keyword>
<gene>
    <name evidence="3" type="ORF">ACPOL_2405</name>
</gene>
<proteinExistence type="predicted"/>
<dbReference type="Proteomes" id="UP000253606">
    <property type="component" value="Chromosome"/>
</dbReference>
<feature type="domain" description="LUD" evidence="2">
    <location>
        <begin position="113"/>
        <end position="215"/>
    </location>
</feature>
<dbReference type="SUPFAM" id="SSF100950">
    <property type="entry name" value="NagB/RpiA/CoA transferase-like"/>
    <property type="match status" value="1"/>
</dbReference>
<dbReference type="RefSeq" id="WP_114207121.1">
    <property type="nucleotide sequence ID" value="NZ_CP030840.1"/>
</dbReference>
<accession>A0A2Z5FZ23</accession>
<feature type="compositionally biased region" description="Polar residues" evidence="1">
    <location>
        <begin position="1"/>
        <end position="10"/>
    </location>
</feature>
<dbReference type="InterPro" id="IPR024185">
    <property type="entry name" value="FTHF_cligase-like_sf"/>
</dbReference>
<feature type="region of interest" description="Disordered" evidence="1">
    <location>
        <begin position="1"/>
        <end position="28"/>
    </location>
</feature>
<dbReference type="EMBL" id="CP030840">
    <property type="protein sequence ID" value="AXC11727.1"/>
    <property type="molecule type" value="Genomic_DNA"/>
</dbReference>
<dbReference type="Pfam" id="PF02589">
    <property type="entry name" value="LUD_dom"/>
    <property type="match status" value="1"/>
</dbReference>
<evidence type="ECO:0000256" key="1">
    <source>
        <dbReference type="SAM" id="MobiDB-lite"/>
    </source>
</evidence>
<organism evidence="3 4">
    <name type="scientific">Acidisarcina polymorpha</name>
    <dbReference type="NCBI Taxonomy" id="2211140"/>
    <lineage>
        <taxon>Bacteria</taxon>
        <taxon>Pseudomonadati</taxon>
        <taxon>Acidobacteriota</taxon>
        <taxon>Terriglobia</taxon>
        <taxon>Terriglobales</taxon>
        <taxon>Acidobacteriaceae</taxon>
        <taxon>Acidisarcina</taxon>
    </lineage>
</organism>
<dbReference type="InterPro" id="IPR003741">
    <property type="entry name" value="LUD_dom"/>
</dbReference>
<dbReference type="Gene3D" id="3.40.50.10420">
    <property type="entry name" value="NagB/RpiA/CoA transferase-like"/>
    <property type="match status" value="1"/>
</dbReference>
<name>A0A2Z5FZ23_9BACT</name>
<dbReference type="AlphaFoldDB" id="A0A2Z5FZ23"/>
<dbReference type="KEGG" id="abas:ACPOL_2405"/>
<reference evidence="3 4" key="1">
    <citation type="journal article" date="2018" name="Front. Microbiol.">
        <title>Hydrolytic Capabilities as a Key to Environmental Success: Chitinolytic and Cellulolytic Acidobacteria From Acidic Sub-arctic Soils and Boreal Peatlands.</title>
        <authorList>
            <person name="Belova S.E."/>
            <person name="Ravin N.V."/>
            <person name="Pankratov T.A."/>
            <person name="Rakitin A.L."/>
            <person name="Ivanova A.A."/>
            <person name="Beletsky A.V."/>
            <person name="Mardanov A.V."/>
            <person name="Sinninghe Damste J.S."/>
            <person name="Dedysh S.N."/>
        </authorList>
    </citation>
    <scope>NUCLEOTIDE SEQUENCE [LARGE SCALE GENOMIC DNA]</scope>
    <source>
        <strain evidence="3 4">SBC82</strain>
    </source>
</reference>
<evidence type="ECO:0000313" key="3">
    <source>
        <dbReference type="EMBL" id="AXC11727.1"/>
    </source>
</evidence>